<evidence type="ECO:0000256" key="2">
    <source>
        <dbReference type="ARBA" id="ARBA00012111"/>
    </source>
</evidence>
<comment type="caution">
    <text evidence="11">The sequence shown here is derived from an EMBL/GenBank/DDBJ whole genome shotgun (WGS) entry which is preliminary data.</text>
</comment>
<comment type="similarity">
    <text evidence="6">Belongs to the histone deacetylase family. HD Type 1 subfamily.</text>
</comment>
<dbReference type="Pfam" id="PF00850">
    <property type="entry name" value="Hist_deacetyl"/>
    <property type="match status" value="1"/>
</dbReference>
<name>A0A835F818_9POAL</name>
<dbReference type="InterPro" id="IPR037138">
    <property type="entry name" value="His_deacetylse_dom_sf"/>
</dbReference>
<keyword evidence="6" id="KW-0805">Transcription regulation</keyword>
<dbReference type="GO" id="GO:0005634">
    <property type="term" value="C:nucleus"/>
    <property type="evidence" value="ECO:0007669"/>
    <property type="project" value="UniProtKB-SubCell"/>
</dbReference>
<dbReference type="CDD" id="cd09991">
    <property type="entry name" value="HDAC_classI"/>
    <property type="match status" value="1"/>
</dbReference>
<evidence type="ECO:0000259" key="10">
    <source>
        <dbReference type="Pfam" id="PF00850"/>
    </source>
</evidence>
<evidence type="ECO:0000256" key="3">
    <source>
        <dbReference type="ARBA" id="ARBA00022801"/>
    </source>
</evidence>
<keyword evidence="6" id="KW-0539">Nucleus</keyword>
<keyword evidence="4 6" id="KW-0156">Chromatin regulator</keyword>
<keyword evidence="9" id="KW-0479">Metal-binding</keyword>
<dbReference type="SUPFAM" id="SSF52768">
    <property type="entry name" value="Arginase/deacetylase"/>
    <property type="match status" value="1"/>
</dbReference>
<dbReference type="PANTHER" id="PTHR10625:SF6">
    <property type="entry name" value="HISTONE DEACETYLASE"/>
    <property type="match status" value="1"/>
</dbReference>
<protein>
    <recommendedName>
        <fullName evidence="2 6">Histone deacetylase</fullName>
        <ecNumber evidence="2 6">3.5.1.98</ecNumber>
    </recommendedName>
</protein>
<dbReference type="GO" id="GO:0040029">
    <property type="term" value="P:epigenetic regulation of gene expression"/>
    <property type="evidence" value="ECO:0007669"/>
    <property type="project" value="TreeGrafter"/>
</dbReference>
<dbReference type="PRINTS" id="PR01271">
    <property type="entry name" value="HISDACETLASE"/>
</dbReference>
<reference evidence="11" key="1">
    <citation type="submission" date="2020-07" db="EMBL/GenBank/DDBJ databases">
        <title>Genome sequence and genetic diversity analysis of an under-domesticated orphan crop, white fonio (Digitaria exilis).</title>
        <authorList>
            <person name="Bennetzen J.L."/>
            <person name="Chen S."/>
            <person name="Ma X."/>
            <person name="Wang X."/>
            <person name="Yssel A.E.J."/>
            <person name="Chaluvadi S.R."/>
            <person name="Johnson M."/>
            <person name="Gangashetty P."/>
            <person name="Hamidou F."/>
            <person name="Sanogo M.D."/>
            <person name="Zwaenepoel A."/>
            <person name="Wallace J."/>
            <person name="Van De Peer Y."/>
            <person name="Van Deynze A."/>
        </authorList>
    </citation>
    <scope>NUCLEOTIDE SEQUENCE</scope>
    <source>
        <tissue evidence="11">Leaves</tissue>
    </source>
</reference>
<accession>A0A835F818</accession>
<feature type="binding site" evidence="9">
    <location>
        <position position="203"/>
    </location>
    <ligand>
        <name>a divalent metal cation</name>
        <dbReference type="ChEBI" id="CHEBI:60240"/>
    </ligand>
</feature>
<evidence type="ECO:0000256" key="6">
    <source>
        <dbReference type="PIRNR" id="PIRNR037913"/>
    </source>
</evidence>
<keyword evidence="6" id="KW-0804">Transcription</keyword>
<dbReference type="InterPro" id="IPR003084">
    <property type="entry name" value="HDAC_I/II"/>
</dbReference>
<keyword evidence="3 6" id="KW-0378">Hydrolase</keyword>
<feature type="active site" description="Proton acceptor" evidence="7">
    <location>
        <position position="166"/>
    </location>
</feature>
<dbReference type="InterPro" id="IPR023801">
    <property type="entry name" value="His_deacetylse_dom"/>
</dbReference>
<dbReference type="OrthoDB" id="679841at2759"/>
<dbReference type="Proteomes" id="UP000636709">
    <property type="component" value="Unassembled WGS sequence"/>
</dbReference>
<evidence type="ECO:0000256" key="1">
    <source>
        <dbReference type="ARBA" id="ARBA00001947"/>
    </source>
</evidence>
<evidence type="ECO:0000256" key="5">
    <source>
        <dbReference type="ARBA" id="ARBA00048287"/>
    </source>
</evidence>
<feature type="binding site" evidence="8">
    <location>
        <position position="332"/>
    </location>
    <ligand>
        <name>substrate</name>
    </ligand>
</feature>
<evidence type="ECO:0000256" key="8">
    <source>
        <dbReference type="PIRSR" id="PIRSR037913-2"/>
    </source>
</evidence>
<feature type="binding site" evidence="8">
    <location>
        <position position="124"/>
    </location>
    <ligand>
        <name>substrate</name>
    </ligand>
</feature>
<dbReference type="PIRSF" id="PIRSF037913">
    <property type="entry name" value="His_deacetylse_1"/>
    <property type="match status" value="1"/>
</dbReference>
<sequence>MAMNSPPPPPHLRAADGSEKQVCYYYGPHISYIDDGEGHSMVPNRVAMTHALLAAYGLLDDMDHLHVSPATKQDLKVAHTEEYLDLLRNLTPTKYKHDATTRASAERHHLGVVTDIRTGCTSHDNPVIDDLWDYCLRYAGGSLTAARALVAGDYKVAINWSGGMHHAGDGKASGFCYVNDVVVAVKALLERFGRVLYVDVDAHHGDGVQDAFAEEARVMTVSFHQYDGKGFFPGTGSVDDVGDAGGAAVYRTLNVPLEAGTGDVRYHKLFEPIMKRVMEVFRPDAVVLQCGADSLAGDRITGLELSVRGHARCIRFLRSYDLPLLLLGGGGYTINHVACCWCYETAVAIGKEIPDEIPKHGYDRYYQTQGYKLHYYHEAHSSSSNVLTKKMGKVKQTVMDHLDKLSALMAVQSADTDEEPAQAVNIDADALVNRSPSGEEPIQRLYRLGGEVELTEFFIDLGQTKQVKRNKVHHDQCRVPPL</sequence>
<comment type="subcellular location">
    <subcellularLocation>
        <location evidence="6">Nucleus</location>
    </subcellularLocation>
</comment>
<evidence type="ECO:0000256" key="7">
    <source>
        <dbReference type="PIRSR" id="PIRSR037913-1"/>
    </source>
</evidence>
<organism evidence="11 12">
    <name type="scientific">Digitaria exilis</name>
    <dbReference type="NCBI Taxonomy" id="1010633"/>
    <lineage>
        <taxon>Eukaryota</taxon>
        <taxon>Viridiplantae</taxon>
        <taxon>Streptophyta</taxon>
        <taxon>Embryophyta</taxon>
        <taxon>Tracheophyta</taxon>
        <taxon>Spermatophyta</taxon>
        <taxon>Magnoliopsida</taxon>
        <taxon>Liliopsida</taxon>
        <taxon>Poales</taxon>
        <taxon>Poaceae</taxon>
        <taxon>PACMAD clade</taxon>
        <taxon>Panicoideae</taxon>
        <taxon>Panicodae</taxon>
        <taxon>Paniceae</taxon>
        <taxon>Anthephorinae</taxon>
        <taxon>Digitaria</taxon>
    </lineage>
</organism>
<dbReference type="PRINTS" id="PR01270">
    <property type="entry name" value="HDASUPER"/>
</dbReference>
<feature type="binding site" evidence="8">
    <location>
        <position position="174"/>
    </location>
    <ligand>
        <name>substrate</name>
    </ligand>
</feature>
<evidence type="ECO:0000313" key="11">
    <source>
        <dbReference type="EMBL" id="KAF8730849.1"/>
    </source>
</evidence>
<dbReference type="Gramene" id="Dexi8B01G0005760.1">
    <property type="protein sequence ID" value="Dexi8B01G0005760.1:cds"/>
    <property type="gene ID" value="Dexi8B01G0005760"/>
</dbReference>
<comment type="cofactor">
    <cofactor evidence="1">
        <name>Zn(2+)</name>
        <dbReference type="ChEBI" id="CHEBI:29105"/>
    </cofactor>
</comment>
<dbReference type="InterPro" id="IPR023696">
    <property type="entry name" value="Ureohydrolase_dom_sf"/>
</dbReference>
<feature type="binding site" evidence="9">
    <location>
        <position position="293"/>
    </location>
    <ligand>
        <name>a divalent metal cation</name>
        <dbReference type="ChEBI" id="CHEBI:60240"/>
    </ligand>
</feature>
<dbReference type="InterPro" id="IPR000286">
    <property type="entry name" value="HDACs"/>
</dbReference>
<dbReference type="AlphaFoldDB" id="A0A835F818"/>
<dbReference type="EMBL" id="JACEFO010001613">
    <property type="protein sequence ID" value="KAF8730849.1"/>
    <property type="molecule type" value="Genomic_DNA"/>
</dbReference>
<feature type="binding site" evidence="9">
    <location>
        <position position="201"/>
    </location>
    <ligand>
        <name>a divalent metal cation</name>
        <dbReference type="ChEBI" id="CHEBI:60240"/>
    </ligand>
</feature>
<evidence type="ECO:0000256" key="9">
    <source>
        <dbReference type="PIRSR" id="PIRSR037913-3"/>
    </source>
</evidence>
<keyword evidence="12" id="KW-1185">Reference proteome</keyword>
<evidence type="ECO:0000313" key="12">
    <source>
        <dbReference type="Proteomes" id="UP000636709"/>
    </source>
</evidence>
<proteinExistence type="inferred from homology"/>
<dbReference type="GO" id="GO:0141221">
    <property type="term" value="F:histone deacetylase activity, hydrolytic mechanism"/>
    <property type="evidence" value="ECO:0007669"/>
    <property type="project" value="UniProtKB-EC"/>
</dbReference>
<feature type="domain" description="Histone deacetylase" evidence="10">
    <location>
        <begin position="39"/>
        <end position="346"/>
    </location>
</feature>
<evidence type="ECO:0000256" key="4">
    <source>
        <dbReference type="ARBA" id="ARBA00022853"/>
    </source>
</evidence>
<dbReference type="GO" id="GO:0046872">
    <property type="term" value="F:metal ion binding"/>
    <property type="evidence" value="ECO:0007669"/>
    <property type="project" value="UniProtKB-KW"/>
</dbReference>
<gene>
    <name evidence="11" type="ORF">HU200_016715</name>
</gene>
<dbReference type="PANTHER" id="PTHR10625">
    <property type="entry name" value="HISTONE DEACETYLASE HDAC1-RELATED"/>
    <property type="match status" value="1"/>
</dbReference>
<dbReference type="EC" id="3.5.1.98" evidence="2 6"/>
<dbReference type="Gene3D" id="3.40.800.20">
    <property type="entry name" value="Histone deacetylase domain"/>
    <property type="match status" value="1"/>
</dbReference>
<comment type="catalytic activity">
    <reaction evidence="5 6">
        <text>N(6)-acetyl-L-lysyl-[histone] + H2O = L-lysyl-[histone] + acetate</text>
        <dbReference type="Rhea" id="RHEA:58196"/>
        <dbReference type="Rhea" id="RHEA-COMP:9845"/>
        <dbReference type="Rhea" id="RHEA-COMP:11338"/>
        <dbReference type="ChEBI" id="CHEBI:15377"/>
        <dbReference type="ChEBI" id="CHEBI:29969"/>
        <dbReference type="ChEBI" id="CHEBI:30089"/>
        <dbReference type="ChEBI" id="CHEBI:61930"/>
        <dbReference type="EC" id="3.5.1.98"/>
    </reaction>
</comment>